<feature type="transmembrane region" description="Helical" evidence="4">
    <location>
        <begin position="64"/>
        <end position="80"/>
    </location>
</feature>
<dbReference type="GO" id="GO:0048038">
    <property type="term" value="F:quinone binding"/>
    <property type="evidence" value="ECO:0007669"/>
    <property type="project" value="InterPro"/>
</dbReference>
<protein>
    <submittedName>
        <fullName evidence="6">Glucose dehydrogenase</fullName>
    </submittedName>
</protein>
<feature type="domain" description="Pyrrolo-quinoline quinone repeat" evidence="5">
    <location>
        <begin position="170"/>
        <end position="764"/>
    </location>
</feature>
<evidence type="ECO:0000313" key="6">
    <source>
        <dbReference type="EMBL" id="KPX09690.1"/>
    </source>
</evidence>
<feature type="transmembrane region" description="Helical" evidence="4">
    <location>
        <begin position="40"/>
        <end position="57"/>
    </location>
</feature>
<organism evidence="6 7">
    <name type="scientific">Pseudomonas syringae pv. daphniphylli</name>
    <dbReference type="NCBI Taxonomy" id="264455"/>
    <lineage>
        <taxon>Bacteria</taxon>
        <taxon>Pseudomonadati</taxon>
        <taxon>Pseudomonadota</taxon>
        <taxon>Gammaproteobacteria</taxon>
        <taxon>Pseudomonadales</taxon>
        <taxon>Pseudomonadaceae</taxon>
        <taxon>Pseudomonas</taxon>
        <taxon>Pseudomonas syringae</taxon>
    </lineage>
</organism>
<evidence type="ECO:0000256" key="2">
    <source>
        <dbReference type="ARBA" id="ARBA00008156"/>
    </source>
</evidence>
<comment type="cofactor">
    <cofactor evidence="1">
        <name>pyrroloquinoline quinone</name>
        <dbReference type="ChEBI" id="CHEBI:58442"/>
    </cofactor>
</comment>
<dbReference type="InterPro" id="IPR011047">
    <property type="entry name" value="Quinoprotein_ADH-like_sf"/>
</dbReference>
<dbReference type="Pfam" id="PF01011">
    <property type="entry name" value="PQQ"/>
    <property type="match status" value="1"/>
</dbReference>
<keyword evidence="4" id="KW-0472">Membrane</keyword>
<dbReference type="AlphaFoldDB" id="A0A9X0H215"/>
<dbReference type="SMART" id="SM00564">
    <property type="entry name" value="PQQ"/>
    <property type="match status" value="6"/>
</dbReference>
<evidence type="ECO:0000313" key="7">
    <source>
        <dbReference type="Proteomes" id="UP000050345"/>
    </source>
</evidence>
<feature type="transmembrane region" description="Helical" evidence="4">
    <location>
        <begin position="12"/>
        <end position="34"/>
    </location>
</feature>
<dbReference type="PANTHER" id="PTHR32303">
    <property type="entry name" value="QUINOPROTEIN ALCOHOL DEHYDROGENASE (CYTOCHROME C)"/>
    <property type="match status" value="1"/>
</dbReference>
<dbReference type="RefSeq" id="WP_052818142.1">
    <property type="nucleotide sequence ID" value="NZ_JYHD01000145.1"/>
</dbReference>
<feature type="transmembrane region" description="Helical" evidence="4">
    <location>
        <begin position="86"/>
        <end position="105"/>
    </location>
</feature>
<dbReference type="InterPro" id="IPR017511">
    <property type="entry name" value="PQQ_mDH"/>
</dbReference>
<proteinExistence type="inferred from homology"/>
<reference evidence="6 7" key="1">
    <citation type="submission" date="2015-09" db="EMBL/GenBank/DDBJ databases">
        <title>Genome announcement of multiple Pseudomonas syringae strains.</title>
        <authorList>
            <person name="Thakur S."/>
            <person name="Wang P.W."/>
            <person name="Gong Y."/>
            <person name="Weir B.S."/>
            <person name="Guttman D.S."/>
        </authorList>
    </citation>
    <scope>NUCLEOTIDE SEQUENCE [LARGE SCALE GENOMIC DNA]</scope>
    <source>
        <strain evidence="6 7">ICMP9757</strain>
    </source>
</reference>
<dbReference type="NCBIfam" id="TIGR03074">
    <property type="entry name" value="PQQ_membr_DH"/>
    <property type="match status" value="1"/>
</dbReference>
<keyword evidence="4" id="KW-1133">Transmembrane helix</keyword>
<dbReference type="Gene3D" id="2.140.10.10">
    <property type="entry name" value="Quinoprotein alcohol dehydrogenase-like superfamily"/>
    <property type="match status" value="1"/>
</dbReference>
<dbReference type="InterPro" id="IPR002372">
    <property type="entry name" value="PQQ_rpt_dom"/>
</dbReference>
<evidence type="ECO:0000256" key="3">
    <source>
        <dbReference type="ARBA" id="ARBA00023002"/>
    </source>
</evidence>
<sequence>MATVNRAGTAARLTVALLLALMSVAMLAGGGLLLGYGGSAYYLIAGLALAACTVGVFRRDRRTFGLYMLLLGLTCTWSVWEVGFDGWQLVPRLGLLVFIGLVLLVQHIGLRPKSGLGYAGTAVFLAVSVAVGAGLHAGVAPRENPLLRAGVLASYPAPVESPTANVRHDWAAFGNDQGGTRFSPLTQIDKSNVSQLELAWEADTGPMEPGPKDGLEVVPIMVGDTLYACNGQNRISAFDAETGELRWAKDISSGIPASGKPCRGVAYYQVPGGTGACAQRIYAPSQMPSLVALDAKTGEFCESFGDKGVIDLRKDIKDYPHGLYYLSSAPQVVRGKVVVGGGIPDGQYWGGPSGVIRAFDAVTGQLTWAYDSGEPDRIAAPPHGQNYTPSSPNSWAPISADEKLGLVYLPMGNATPDNYGGLRRGGDDEVSSSVIALDAENGRLRWHFQTTHHDVWDYDVPSQPTLVDLPFAGTVRHALIQPTKRGEIFVLDRETGQPILPVEELPAVQGGIAEGERLSPTQPASVGTPAFRPPTLREKDMWGVTPLDQLMCRIQFKKSRYEGHLTPITMGRPVLIAPGSAGGINWGGVSIDMDHGVMVVNWARMVDRVELVSRDEAIARKFKLSDGQNPGGDAQRPMLNTPYGAYGTPFLSVLGTPCNAPPWGLLSTVDLATGKLLWTKPLGTGRDTGPLGIPSMVPVTIGTPMTGGAVTTRSGLVFIGATAERTVRAMDLRSGEQLWSARLPGGGNSSPMTYIGPRSGRQFVVIAAGGRKALKTRLSNKIIAFALPLDQK</sequence>
<dbReference type="InterPro" id="IPR018391">
    <property type="entry name" value="PQQ_b-propeller_rpt"/>
</dbReference>
<comment type="caution">
    <text evidence="6">The sequence shown here is derived from an EMBL/GenBank/DDBJ whole genome shotgun (WGS) entry which is preliminary data.</text>
</comment>
<dbReference type="GO" id="GO:0008876">
    <property type="term" value="F:quinoprotein glucose dehydrogenase activity"/>
    <property type="evidence" value="ECO:0007669"/>
    <property type="project" value="TreeGrafter"/>
</dbReference>
<dbReference type="SUPFAM" id="SSF50998">
    <property type="entry name" value="Quinoprotein alcohol dehydrogenase-like"/>
    <property type="match status" value="1"/>
</dbReference>
<name>A0A9X0H215_PSESX</name>
<dbReference type="Proteomes" id="UP000050345">
    <property type="component" value="Unassembled WGS sequence"/>
</dbReference>
<dbReference type="PANTHER" id="PTHR32303:SF4">
    <property type="entry name" value="QUINOPROTEIN GLUCOSE DEHYDROGENASE"/>
    <property type="match status" value="1"/>
</dbReference>
<comment type="similarity">
    <text evidence="2">Belongs to the bacterial PQQ dehydrogenase family.</text>
</comment>
<evidence type="ECO:0000259" key="5">
    <source>
        <dbReference type="Pfam" id="PF01011"/>
    </source>
</evidence>
<dbReference type="EMBL" id="LJQF01000294">
    <property type="protein sequence ID" value="KPX09690.1"/>
    <property type="molecule type" value="Genomic_DNA"/>
</dbReference>
<evidence type="ECO:0000256" key="1">
    <source>
        <dbReference type="ARBA" id="ARBA00001931"/>
    </source>
</evidence>
<gene>
    <name evidence="6" type="ORF">ALO73_01810</name>
</gene>
<dbReference type="GO" id="GO:0016020">
    <property type="term" value="C:membrane"/>
    <property type="evidence" value="ECO:0007669"/>
    <property type="project" value="InterPro"/>
</dbReference>
<accession>A0A9X0H215</accession>
<feature type="transmembrane region" description="Helical" evidence="4">
    <location>
        <begin position="117"/>
        <end position="139"/>
    </location>
</feature>
<keyword evidence="3" id="KW-0560">Oxidoreductase</keyword>
<keyword evidence="4" id="KW-0812">Transmembrane</keyword>
<dbReference type="CDD" id="cd10280">
    <property type="entry name" value="PQQ_mGDH"/>
    <property type="match status" value="1"/>
</dbReference>
<evidence type="ECO:0000256" key="4">
    <source>
        <dbReference type="SAM" id="Phobius"/>
    </source>
</evidence>